<accession>A0ABT3JHY0</accession>
<evidence type="ECO:0000313" key="3">
    <source>
        <dbReference type="Proteomes" id="UP001526246"/>
    </source>
</evidence>
<keyword evidence="3" id="KW-1185">Reference proteome</keyword>
<dbReference type="RefSeq" id="WP_264883658.1">
    <property type="nucleotide sequence ID" value="NZ_JAPDOB010000002.1"/>
</dbReference>
<reference evidence="2 3" key="1">
    <citation type="submission" date="2022-10" db="EMBL/GenBank/DDBJ databases">
        <title>Sphingomonas sp.</title>
        <authorList>
            <person name="Jin C."/>
        </authorList>
    </citation>
    <scope>NUCLEOTIDE SEQUENCE [LARGE SCALE GENOMIC DNA]</scope>
    <source>
        <strain evidence="2 3">BN140010</strain>
    </source>
</reference>
<protein>
    <submittedName>
        <fullName evidence="2">Heavy-metal-associated domain-containing protein</fullName>
    </submittedName>
</protein>
<dbReference type="Proteomes" id="UP001526246">
    <property type="component" value="Unassembled WGS sequence"/>
</dbReference>
<evidence type="ECO:0000313" key="2">
    <source>
        <dbReference type="EMBL" id="MCW3798684.1"/>
    </source>
</evidence>
<comment type="caution">
    <text evidence="2">The sequence shown here is derived from an EMBL/GenBank/DDBJ whole genome shotgun (WGS) entry which is preliminary data.</text>
</comment>
<name>A0ABT3JHY0_9SPHN</name>
<sequence length="425" mass="45380">MLRRGRLPSALLALFLLVGGGVGYAQLESGDRGILPLDSSNTLEMGGIKVDVGGKTADEARYNGWRIAQREGFKALWAKAHGRPISEAPTLPDGTLDQLVSSIIVESEQIGPNRYVATLGVLFDRSRAGQLLGVAGQVNRSAPMLLIPIVVTSGAATSVEQRNAWQRAWAEYRTSQSPVDYVRVSGLGIDPLLVNAAQTARPGRGMWRNILDYYGAADVLVAEVQLRRVYPGGPATGTFSGYFGPDRRPLGSFTLTAQNSAAIPEMMTRGVQQMDALFGRWQAAGQLSPDPSLIVPEPPVIDEPVEEEEAPKPVEQAPASFIQVYVTSPYSPVGWLRSIPGVLEVREFGNAILSVRYRGSPAQLSAALNARGWRTDTSGTVFKIIGYAPTQQPTPAPSPAPRPPAPQPAQPATNTVEPAPGGAED</sequence>
<organism evidence="2 3">
    <name type="scientific">Sphingomonas arvum</name>
    <dbReference type="NCBI Taxonomy" id="2992113"/>
    <lineage>
        <taxon>Bacteria</taxon>
        <taxon>Pseudomonadati</taxon>
        <taxon>Pseudomonadota</taxon>
        <taxon>Alphaproteobacteria</taxon>
        <taxon>Sphingomonadales</taxon>
        <taxon>Sphingomonadaceae</taxon>
        <taxon>Sphingomonas</taxon>
    </lineage>
</organism>
<evidence type="ECO:0000256" key="1">
    <source>
        <dbReference type="SAM" id="MobiDB-lite"/>
    </source>
</evidence>
<dbReference type="EMBL" id="JAPDOB010000002">
    <property type="protein sequence ID" value="MCW3798684.1"/>
    <property type="molecule type" value="Genomic_DNA"/>
</dbReference>
<feature type="compositionally biased region" description="Pro residues" evidence="1">
    <location>
        <begin position="392"/>
        <end position="409"/>
    </location>
</feature>
<gene>
    <name evidence="2" type="ORF">OMW55_12785</name>
</gene>
<feature type="region of interest" description="Disordered" evidence="1">
    <location>
        <begin position="388"/>
        <end position="425"/>
    </location>
</feature>
<proteinExistence type="predicted"/>